<feature type="region of interest" description="Disordered" evidence="1">
    <location>
        <begin position="50"/>
        <end position="73"/>
    </location>
</feature>
<dbReference type="OrthoDB" id="3946749at2759"/>
<reference evidence="2 3" key="1">
    <citation type="submission" date="2017-06" db="EMBL/GenBank/DDBJ databases">
        <title>Ant-infecting Ophiocordyceps genomes reveal a high diversity of potential behavioral manipulation genes and a possible major role for enterotoxins.</title>
        <authorList>
            <person name="De Bekker C."/>
            <person name="Evans H.C."/>
            <person name="Brachmann A."/>
            <person name="Hughes D.P."/>
        </authorList>
    </citation>
    <scope>NUCLEOTIDE SEQUENCE [LARGE SCALE GENOMIC DNA]</scope>
    <source>
        <strain evidence="2 3">1348a</strain>
    </source>
</reference>
<proteinExistence type="predicted"/>
<gene>
    <name evidence="2" type="ORF">CDD82_6430</name>
</gene>
<feature type="compositionally biased region" description="Basic and acidic residues" evidence="1">
    <location>
        <begin position="131"/>
        <end position="141"/>
    </location>
</feature>
<protein>
    <submittedName>
        <fullName evidence="2">Uncharacterized protein</fullName>
    </submittedName>
</protein>
<feature type="region of interest" description="Disordered" evidence="1">
    <location>
        <begin position="113"/>
        <end position="156"/>
    </location>
</feature>
<comment type="caution">
    <text evidence="2">The sequence shown here is derived from an EMBL/GenBank/DDBJ whole genome shotgun (WGS) entry which is preliminary data.</text>
</comment>
<evidence type="ECO:0000313" key="2">
    <source>
        <dbReference type="EMBL" id="PHH71595.1"/>
    </source>
</evidence>
<sequence length="182" mass="19742">MPHPHRQPPSPPSTPQVSIPKISPLSSLQDCHVDNFANIVSSTGVHLGRAQGDLPAMAGQPVSQNGEILDSEGNPVGFVSEIYDRPPVDPGLRVDSVGNIYDQRGAIVGKMHTKHLDPRDSQDVQDSQDIQDSKNSQDSKQKSKPTNTATPSPSEIYLDVKSTHDGIQLIIKIPTVFSRDPR</sequence>
<feature type="region of interest" description="Disordered" evidence="1">
    <location>
        <begin position="1"/>
        <end position="22"/>
    </location>
</feature>
<dbReference type="InterPro" id="IPR022124">
    <property type="entry name" value="DUF3659"/>
</dbReference>
<name>A0A2C5YPZ7_9HYPO</name>
<evidence type="ECO:0000313" key="3">
    <source>
        <dbReference type="Proteomes" id="UP000224854"/>
    </source>
</evidence>
<evidence type="ECO:0000256" key="1">
    <source>
        <dbReference type="SAM" id="MobiDB-lite"/>
    </source>
</evidence>
<organism evidence="2 3">
    <name type="scientific">Ophiocordyceps australis</name>
    <dbReference type="NCBI Taxonomy" id="1399860"/>
    <lineage>
        <taxon>Eukaryota</taxon>
        <taxon>Fungi</taxon>
        <taxon>Dikarya</taxon>
        <taxon>Ascomycota</taxon>
        <taxon>Pezizomycotina</taxon>
        <taxon>Sordariomycetes</taxon>
        <taxon>Hypocreomycetidae</taxon>
        <taxon>Hypocreales</taxon>
        <taxon>Ophiocordycipitaceae</taxon>
        <taxon>Ophiocordyceps</taxon>
    </lineage>
</organism>
<dbReference type="EMBL" id="NJEU01000662">
    <property type="protein sequence ID" value="PHH71595.1"/>
    <property type="molecule type" value="Genomic_DNA"/>
</dbReference>
<dbReference type="Pfam" id="PF12396">
    <property type="entry name" value="DUF3659"/>
    <property type="match status" value="1"/>
</dbReference>
<accession>A0A2C5YPZ7</accession>
<keyword evidence="3" id="KW-1185">Reference proteome</keyword>
<dbReference type="AlphaFoldDB" id="A0A2C5YPZ7"/>
<dbReference type="Proteomes" id="UP000224854">
    <property type="component" value="Unassembled WGS sequence"/>
</dbReference>